<proteinExistence type="predicted"/>
<comment type="caution">
    <text evidence="1">The sequence shown here is derived from an EMBL/GenBank/DDBJ whole genome shotgun (WGS) entry which is preliminary data.</text>
</comment>
<name>A0A955LBQ2_9BACT</name>
<accession>A0A955LBQ2</accession>
<sequence length="187" mass="21729">METIDQTQSTIDVITDYQADKEVSAEILRGFKRVNPERRIDGSVTVQEYNFELGCGIIIEHNPIKINIYAFDPDTLDCMGFCAFSKSKLDERDATWIGDELYNKLKSWGYTHLYSEFIQVYEEYEGKGLAKRLLTFGETVLPEMSLRCFLLLDSSPRYHASWKKELESNSNFWDLSKNGKTKFLYIV</sequence>
<dbReference type="Proteomes" id="UP000714915">
    <property type="component" value="Unassembled WGS sequence"/>
</dbReference>
<protein>
    <submittedName>
        <fullName evidence="1">Uncharacterized protein</fullName>
    </submittedName>
</protein>
<dbReference type="EMBL" id="JAGQLF010000047">
    <property type="protein sequence ID" value="MCA9387096.1"/>
    <property type="molecule type" value="Genomic_DNA"/>
</dbReference>
<gene>
    <name evidence="1" type="ORF">KC669_03620</name>
</gene>
<evidence type="ECO:0000313" key="1">
    <source>
        <dbReference type="EMBL" id="MCA9387096.1"/>
    </source>
</evidence>
<dbReference type="AlphaFoldDB" id="A0A955LBQ2"/>
<reference evidence="1" key="1">
    <citation type="submission" date="2020-04" db="EMBL/GenBank/DDBJ databases">
        <authorList>
            <person name="Zhang T."/>
        </authorList>
    </citation>
    <scope>NUCLEOTIDE SEQUENCE</scope>
    <source>
        <strain evidence="1">HKST-UBA09</strain>
    </source>
</reference>
<evidence type="ECO:0000313" key="2">
    <source>
        <dbReference type="Proteomes" id="UP000714915"/>
    </source>
</evidence>
<reference evidence="1" key="2">
    <citation type="journal article" date="2021" name="Microbiome">
        <title>Successional dynamics and alternative stable states in a saline activated sludge microbial community over 9 years.</title>
        <authorList>
            <person name="Wang Y."/>
            <person name="Ye J."/>
            <person name="Ju F."/>
            <person name="Liu L."/>
            <person name="Boyd J.A."/>
            <person name="Deng Y."/>
            <person name="Parks D.H."/>
            <person name="Jiang X."/>
            <person name="Yin X."/>
            <person name="Woodcroft B.J."/>
            <person name="Tyson G.W."/>
            <person name="Hugenholtz P."/>
            <person name="Polz M.F."/>
            <person name="Zhang T."/>
        </authorList>
    </citation>
    <scope>NUCLEOTIDE SEQUENCE</scope>
    <source>
        <strain evidence="1">HKST-UBA09</strain>
    </source>
</reference>
<organism evidence="1 2">
    <name type="scientific">Candidatus Dojkabacteria bacterium</name>
    <dbReference type="NCBI Taxonomy" id="2099670"/>
    <lineage>
        <taxon>Bacteria</taxon>
        <taxon>Candidatus Dojkabacteria</taxon>
    </lineage>
</organism>